<dbReference type="EMBL" id="BAABBE010000021">
    <property type="protein sequence ID" value="GAA3667256.1"/>
    <property type="molecule type" value="Genomic_DNA"/>
</dbReference>
<keyword evidence="2" id="KW-1185">Reference proteome</keyword>
<evidence type="ECO:0000313" key="2">
    <source>
        <dbReference type="Proteomes" id="UP001500711"/>
    </source>
</evidence>
<organism evidence="1 2">
    <name type="scientific">Lentzea roselyniae</name>
    <dbReference type="NCBI Taxonomy" id="531940"/>
    <lineage>
        <taxon>Bacteria</taxon>
        <taxon>Bacillati</taxon>
        <taxon>Actinomycetota</taxon>
        <taxon>Actinomycetes</taxon>
        <taxon>Pseudonocardiales</taxon>
        <taxon>Pseudonocardiaceae</taxon>
        <taxon>Lentzea</taxon>
    </lineage>
</organism>
<evidence type="ECO:0008006" key="3">
    <source>
        <dbReference type="Google" id="ProtNLM"/>
    </source>
</evidence>
<dbReference type="Proteomes" id="UP001500711">
    <property type="component" value="Unassembled WGS sequence"/>
</dbReference>
<reference evidence="2" key="1">
    <citation type="journal article" date="2019" name="Int. J. Syst. Evol. Microbiol.">
        <title>The Global Catalogue of Microorganisms (GCM) 10K type strain sequencing project: providing services to taxonomists for standard genome sequencing and annotation.</title>
        <authorList>
            <consortium name="The Broad Institute Genomics Platform"/>
            <consortium name="The Broad Institute Genome Sequencing Center for Infectious Disease"/>
            <person name="Wu L."/>
            <person name="Ma J."/>
        </authorList>
    </citation>
    <scope>NUCLEOTIDE SEQUENCE [LARGE SCALE GENOMIC DNA]</scope>
    <source>
        <strain evidence="2">JCM 17494</strain>
    </source>
</reference>
<evidence type="ECO:0000313" key="1">
    <source>
        <dbReference type="EMBL" id="GAA3667256.1"/>
    </source>
</evidence>
<protein>
    <recommendedName>
        <fullName evidence="3">PH domain-containing protein</fullName>
    </recommendedName>
</protein>
<gene>
    <name evidence="1" type="ORF">GCM10022267_62150</name>
</gene>
<name>A0ABP7BRE4_9PSEU</name>
<sequence length="166" mass="17821">MNGSGYMSSPWRFVLLLLALVFMLVGFVMIAGAIADREAVVSSVVTGTPALVLGGFGACRSLIMGVRYSPDGIEVRQLECTRRFSWGDVEAVHTRLTPGDILVFLGQADIVLLLKSGDEEWLSPLAVYSFSSTVPKSVEAKADALRAALDLYRPRVDRPGDAGNTA</sequence>
<proteinExistence type="predicted"/>
<comment type="caution">
    <text evidence="1">The sequence shown here is derived from an EMBL/GenBank/DDBJ whole genome shotgun (WGS) entry which is preliminary data.</text>
</comment>
<accession>A0ABP7BRE4</accession>